<organism evidence="1 2">
    <name type="scientific">Aquimarina brevivitae</name>
    <dbReference type="NCBI Taxonomy" id="323412"/>
    <lineage>
        <taxon>Bacteria</taxon>
        <taxon>Pseudomonadati</taxon>
        <taxon>Bacteroidota</taxon>
        <taxon>Flavobacteriia</taxon>
        <taxon>Flavobacteriales</taxon>
        <taxon>Flavobacteriaceae</taxon>
        <taxon>Aquimarina</taxon>
    </lineage>
</organism>
<accession>A0A4Q7PIU0</accession>
<dbReference type="EMBL" id="SGXE01000001">
    <property type="protein sequence ID" value="RZT00346.1"/>
    <property type="molecule type" value="Genomic_DNA"/>
</dbReference>
<protein>
    <recommendedName>
        <fullName evidence="3">Lipopolysaccharide kinase (Kdo/WaaP) family protein</fullName>
    </recommendedName>
</protein>
<evidence type="ECO:0008006" key="3">
    <source>
        <dbReference type="Google" id="ProtNLM"/>
    </source>
</evidence>
<dbReference type="RefSeq" id="WP_130286124.1">
    <property type="nucleotide sequence ID" value="NZ_SGXE01000001.1"/>
</dbReference>
<name>A0A4Q7PIU0_9FLAO</name>
<dbReference type="Proteomes" id="UP000292262">
    <property type="component" value="Unassembled WGS sequence"/>
</dbReference>
<evidence type="ECO:0000313" key="1">
    <source>
        <dbReference type="EMBL" id="RZT00346.1"/>
    </source>
</evidence>
<evidence type="ECO:0000313" key="2">
    <source>
        <dbReference type="Proteomes" id="UP000292262"/>
    </source>
</evidence>
<proteinExistence type="predicted"/>
<dbReference type="AlphaFoldDB" id="A0A4Q7PIU0"/>
<sequence length="268" mass="31701">METRLIINPQYKHLKDEVSAILGGNKENSSDSILQSGRNLVTIHKLSDGTKVVVKSFKNPNFINTIAYRYFRKSKARRSFEYATILESKDIGTPDPIMYKENYSALGLKDSYYVSLLIDADLTYRELTTDFTIPDHEAILRAFTRFTYKLHTREVNFLDHSPGNTLILRKGNSDYDFFLVDLNRMVFGPMNFKTRVKNFAKLTIHKFMIEIMSNEYALCTGEDEDAVFRTMWYYTRKFQHKYYRKIRIKKTIFFWKKKYKDRVSKSPI</sequence>
<gene>
    <name evidence="1" type="ORF">EV197_1582</name>
</gene>
<keyword evidence="2" id="KW-1185">Reference proteome</keyword>
<comment type="caution">
    <text evidence="1">The sequence shown here is derived from an EMBL/GenBank/DDBJ whole genome shotgun (WGS) entry which is preliminary data.</text>
</comment>
<reference evidence="1 2" key="1">
    <citation type="submission" date="2019-02" db="EMBL/GenBank/DDBJ databases">
        <title>Genomic Encyclopedia of Type Strains, Phase IV (KMG-IV): sequencing the most valuable type-strain genomes for metagenomic binning, comparative biology and taxonomic classification.</title>
        <authorList>
            <person name="Goeker M."/>
        </authorList>
    </citation>
    <scope>NUCLEOTIDE SEQUENCE [LARGE SCALE GENOMIC DNA]</scope>
    <source>
        <strain evidence="1 2">DSM 17196</strain>
    </source>
</reference>
<dbReference type="OrthoDB" id="9773772at2"/>